<protein>
    <submittedName>
        <fullName evidence="2">DNA-directed RNA polymerase sigma factor, sigma H</fullName>
    </submittedName>
</protein>
<dbReference type="Pfam" id="PF04542">
    <property type="entry name" value="Sigma70_r2"/>
    <property type="match status" value="1"/>
</dbReference>
<gene>
    <name evidence="2" type="ORF">JF72_10310</name>
</gene>
<feature type="domain" description="RNA polymerase sigma-70 region 2" evidence="1">
    <location>
        <begin position="32"/>
        <end position="94"/>
    </location>
</feature>
<dbReference type="EMBL" id="JXLG01000006">
    <property type="protein sequence ID" value="KJY60872.1"/>
    <property type="molecule type" value="Genomic_DNA"/>
</dbReference>
<dbReference type="GO" id="GO:0000428">
    <property type="term" value="C:DNA-directed RNA polymerase complex"/>
    <property type="evidence" value="ECO:0007669"/>
    <property type="project" value="UniProtKB-KW"/>
</dbReference>
<dbReference type="HOGENOM" id="CLU_090333_1_2_9"/>
<name>A0A0F4LPW7_9LACO</name>
<sequence length="192" mass="22145">MAKIEVAGEETELIMQIKSGQTDALRKLCFLYRPLIANIKKKYHLRSYDNQDWDQDAMIICYLAVKDFDPKKGNFASYYKVRLVNHANTLLRREMAYRRKAWAKAISFEAAATKGMNPIRRPETFLPEVPLSVKLAELVNKLSILEVTALLIILGLCQPEQIIKDWQILPMTLVRARSRLLQKARLILLDSV</sequence>
<dbReference type="SUPFAM" id="SSF88946">
    <property type="entry name" value="Sigma2 domain of RNA polymerase sigma factors"/>
    <property type="match status" value="1"/>
</dbReference>
<dbReference type="GO" id="GO:0006352">
    <property type="term" value="P:DNA-templated transcription initiation"/>
    <property type="evidence" value="ECO:0007669"/>
    <property type="project" value="InterPro"/>
</dbReference>
<dbReference type="STRING" id="303541.JF72_10310"/>
<evidence type="ECO:0000313" key="2">
    <source>
        <dbReference type="EMBL" id="KJY60872.1"/>
    </source>
</evidence>
<proteinExistence type="predicted"/>
<dbReference type="Proteomes" id="UP000033682">
    <property type="component" value="Unassembled WGS sequence"/>
</dbReference>
<keyword evidence="2" id="KW-0240">DNA-directed RNA polymerase</keyword>
<dbReference type="PATRIC" id="fig|303541.3.peg.1191"/>
<accession>A0A0F4LPW7</accession>
<keyword evidence="2" id="KW-0804">Transcription</keyword>
<dbReference type="InterPro" id="IPR007627">
    <property type="entry name" value="RNA_pol_sigma70_r2"/>
</dbReference>
<comment type="caution">
    <text evidence="2">The sequence shown here is derived from an EMBL/GenBank/DDBJ whole genome shotgun (WGS) entry which is preliminary data.</text>
</comment>
<dbReference type="Gene3D" id="1.10.1740.10">
    <property type="match status" value="1"/>
</dbReference>
<dbReference type="AlphaFoldDB" id="A0A0F4LPW7"/>
<dbReference type="RefSeq" id="WP_046307444.1">
    <property type="nucleotide sequence ID" value="NZ_KQ034000.1"/>
</dbReference>
<evidence type="ECO:0000259" key="1">
    <source>
        <dbReference type="Pfam" id="PF04542"/>
    </source>
</evidence>
<dbReference type="GO" id="GO:0003700">
    <property type="term" value="F:DNA-binding transcription factor activity"/>
    <property type="evidence" value="ECO:0007669"/>
    <property type="project" value="InterPro"/>
</dbReference>
<organism evidence="2 3">
    <name type="scientific">Lactobacillus apis</name>
    <dbReference type="NCBI Taxonomy" id="303541"/>
    <lineage>
        <taxon>Bacteria</taxon>
        <taxon>Bacillati</taxon>
        <taxon>Bacillota</taxon>
        <taxon>Bacilli</taxon>
        <taxon>Lactobacillales</taxon>
        <taxon>Lactobacillaceae</taxon>
        <taxon>Lactobacillus</taxon>
    </lineage>
</organism>
<reference evidence="2 3" key="1">
    <citation type="submission" date="2015-01" db="EMBL/GenBank/DDBJ databases">
        <title>Comparative genomics of the lactic acid bacteria isolated from the honey bee gut.</title>
        <authorList>
            <person name="Ellegaard K.M."/>
            <person name="Tamarit D."/>
            <person name="Javelind E."/>
            <person name="Olofsson T."/>
            <person name="Andersson S.G."/>
            <person name="Vasquez A."/>
        </authorList>
    </citation>
    <scope>NUCLEOTIDE SEQUENCE [LARGE SCALE GENOMIC DNA]</scope>
    <source>
        <strain evidence="2 3">Hma11</strain>
    </source>
</reference>
<dbReference type="InterPro" id="IPR013325">
    <property type="entry name" value="RNA_pol_sigma_r2"/>
</dbReference>
<keyword evidence="3" id="KW-1185">Reference proteome</keyword>
<evidence type="ECO:0000313" key="3">
    <source>
        <dbReference type="Proteomes" id="UP000033682"/>
    </source>
</evidence>